<dbReference type="SUPFAM" id="SSF50814">
    <property type="entry name" value="Lipocalins"/>
    <property type="match status" value="1"/>
</dbReference>
<sequence>MSQTFTVQVDLITQIWQDSGDEKFDFHLPGQLIIRNGTAYLSYTEQLPDQNDTEVRFKLKPQQVGLTRTNENTTHLSFKAQQDQETVYQTAAGPMVLNTYTTGLDLELDQAKGAGQLLLEYVLSSQGQVVGRYRVDLQFKP</sequence>
<dbReference type="RefSeq" id="WP_165806770.1">
    <property type="nucleotide sequence ID" value="NZ_CAKOEX010000002.1"/>
</dbReference>
<dbReference type="Pfam" id="PF09148">
    <property type="entry name" value="DUF1934"/>
    <property type="match status" value="1"/>
</dbReference>
<dbReference type="InterPro" id="IPR015231">
    <property type="entry name" value="DUF1934"/>
</dbReference>
<dbReference type="Proteomes" id="UP000245433">
    <property type="component" value="Unassembled WGS sequence"/>
</dbReference>
<gene>
    <name evidence="1" type="ORF">C7384_102223</name>
</gene>
<protein>
    <submittedName>
        <fullName evidence="1">Uncharacterized beta-barrel protein YwiB (DUF1934 family)</fullName>
    </submittedName>
</protein>
<dbReference type="EMBL" id="QEKT01000002">
    <property type="protein sequence ID" value="PVY85401.1"/>
    <property type="molecule type" value="Genomic_DNA"/>
</dbReference>
<proteinExistence type="predicted"/>
<reference evidence="1 2" key="1">
    <citation type="submission" date="2018-04" db="EMBL/GenBank/DDBJ databases">
        <title>Genomic Encyclopedia of Type Strains, Phase IV (KMG-IV): sequencing the most valuable type-strain genomes for metagenomic binning, comparative biology and taxonomic classification.</title>
        <authorList>
            <person name="Goeker M."/>
        </authorList>
    </citation>
    <scope>NUCLEOTIDE SEQUENCE [LARGE SCALE GENOMIC DNA]</scope>
    <source>
        <strain evidence="1 2">DSM 28795</strain>
    </source>
</reference>
<organism evidence="1 2">
    <name type="scientific">Convivina intestini</name>
    <dbReference type="NCBI Taxonomy" id="1505726"/>
    <lineage>
        <taxon>Bacteria</taxon>
        <taxon>Bacillati</taxon>
        <taxon>Bacillota</taxon>
        <taxon>Bacilli</taxon>
        <taxon>Lactobacillales</taxon>
        <taxon>Lactobacillaceae</taxon>
        <taxon>Convivina</taxon>
    </lineage>
</organism>
<comment type="caution">
    <text evidence="1">The sequence shown here is derived from an EMBL/GenBank/DDBJ whole genome shotgun (WGS) entry which is preliminary data.</text>
</comment>
<dbReference type="AlphaFoldDB" id="A0A2U1DCK1"/>
<dbReference type="Gene3D" id="2.40.128.20">
    <property type="match status" value="1"/>
</dbReference>
<evidence type="ECO:0000313" key="1">
    <source>
        <dbReference type="EMBL" id="PVY85401.1"/>
    </source>
</evidence>
<keyword evidence="2" id="KW-1185">Reference proteome</keyword>
<accession>A0A2U1DCK1</accession>
<name>A0A2U1DCK1_9LACO</name>
<evidence type="ECO:0000313" key="2">
    <source>
        <dbReference type="Proteomes" id="UP000245433"/>
    </source>
</evidence>
<dbReference type="InterPro" id="IPR012674">
    <property type="entry name" value="Calycin"/>
</dbReference>